<name>A0A834ASJ6_9CHIR</name>
<dbReference type="GO" id="GO:0004653">
    <property type="term" value="F:polypeptide N-acetylgalactosaminyltransferase activity"/>
    <property type="evidence" value="ECO:0007669"/>
    <property type="project" value="TreeGrafter"/>
</dbReference>
<dbReference type="PANTHER" id="PTHR11675:SF50">
    <property type="entry name" value="POLYPEPTIDE N-ACETYLGALACTOSAMINYLTRANSFERASE 8-RELATED"/>
    <property type="match status" value="1"/>
</dbReference>
<dbReference type="GO" id="GO:0005794">
    <property type="term" value="C:Golgi apparatus"/>
    <property type="evidence" value="ECO:0007669"/>
    <property type="project" value="TreeGrafter"/>
</dbReference>
<dbReference type="Proteomes" id="UP000664940">
    <property type="component" value="Unassembled WGS sequence"/>
</dbReference>
<evidence type="ECO:0000313" key="3">
    <source>
        <dbReference type="Proteomes" id="UP000664940"/>
    </source>
</evidence>
<dbReference type="InterPro" id="IPR029044">
    <property type="entry name" value="Nucleotide-diphossugar_trans"/>
</dbReference>
<proteinExistence type="predicted"/>
<reference evidence="2 3" key="1">
    <citation type="journal article" date="2020" name="Nature">
        <title>Six reference-quality genomes reveal evolution of bat adaptations.</title>
        <authorList>
            <person name="Jebb D."/>
            <person name="Huang Z."/>
            <person name="Pippel M."/>
            <person name="Hughes G.M."/>
            <person name="Lavrichenko K."/>
            <person name="Devanna P."/>
            <person name="Winkler S."/>
            <person name="Jermiin L.S."/>
            <person name="Skirmuntt E.C."/>
            <person name="Katzourakis A."/>
            <person name="Burkitt-Gray L."/>
            <person name="Ray D.A."/>
            <person name="Sullivan K.A.M."/>
            <person name="Roscito J.G."/>
            <person name="Kirilenko B.M."/>
            <person name="Davalos L.M."/>
            <person name="Corthals A.P."/>
            <person name="Power M.L."/>
            <person name="Jones G."/>
            <person name="Ransome R.D."/>
            <person name="Dechmann D.K.N."/>
            <person name="Locatelli A.G."/>
            <person name="Puechmaille S.J."/>
            <person name="Fedrigo O."/>
            <person name="Jarvis E.D."/>
            <person name="Hiller M."/>
            <person name="Vernes S.C."/>
            <person name="Myers E.W."/>
            <person name="Teeling E.C."/>
        </authorList>
    </citation>
    <scope>NUCLEOTIDE SEQUENCE [LARGE SCALE GENOMIC DNA]</scope>
    <source>
        <strain evidence="2">Bat1K_MPI-CBG_1</strain>
    </source>
</reference>
<protein>
    <submittedName>
        <fullName evidence="2">Uncharacterized protein</fullName>
    </submittedName>
</protein>
<dbReference type="GO" id="GO:0006493">
    <property type="term" value="P:protein O-linked glycosylation"/>
    <property type="evidence" value="ECO:0007669"/>
    <property type="project" value="TreeGrafter"/>
</dbReference>
<dbReference type="Gene3D" id="3.90.550.10">
    <property type="entry name" value="Spore Coat Polysaccharide Biosynthesis Protein SpsA, Chain A"/>
    <property type="match status" value="2"/>
</dbReference>
<dbReference type="AlphaFoldDB" id="A0A834ASJ6"/>
<keyword evidence="1" id="KW-1015">Disulfide bond</keyword>
<evidence type="ECO:0000256" key="1">
    <source>
        <dbReference type="ARBA" id="ARBA00023157"/>
    </source>
</evidence>
<dbReference type="PANTHER" id="PTHR11675">
    <property type="entry name" value="N-ACETYLGALACTOSAMINYLTRANSFERASE"/>
    <property type="match status" value="1"/>
</dbReference>
<dbReference type="SUPFAM" id="SSF53448">
    <property type="entry name" value="Nucleotide-diphospho-sugar transferases"/>
    <property type="match status" value="1"/>
</dbReference>
<comment type="caution">
    <text evidence="2">The sequence shown here is derived from an EMBL/GenBank/DDBJ whole genome shotgun (WGS) entry which is preliminary data.</text>
</comment>
<dbReference type="EMBL" id="JABVXQ010000003">
    <property type="protein sequence ID" value="KAF6119778.1"/>
    <property type="molecule type" value="Genomic_DNA"/>
</dbReference>
<evidence type="ECO:0000313" key="2">
    <source>
        <dbReference type="EMBL" id="KAF6119778.1"/>
    </source>
</evidence>
<organism evidence="2 3">
    <name type="scientific">Phyllostomus discolor</name>
    <name type="common">pale spear-nosed bat</name>
    <dbReference type="NCBI Taxonomy" id="89673"/>
    <lineage>
        <taxon>Eukaryota</taxon>
        <taxon>Metazoa</taxon>
        <taxon>Chordata</taxon>
        <taxon>Craniata</taxon>
        <taxon>Vertebrata</taxon>
        <taxon>Euteleostomi</taxon>
        <taxon>Mammalia</taxon>
        <taxon>Eutheria</taxon>
        <taxon>Laurasiatheria</taxon>
        <taxon>Chiroptera</taxon>
        <taxon>Yangochiroptera</taxon>
        <taxon>Phyllostomidae</taxon>
        <taxon>Phyllostominae</taxon>
        <taxon>Phyllostomus</taxon>
    </lineage>
</organism>
<sequence>MNWLKCFLPCLSFAEESMKLAVKEQQNVDNTLERVKDEQHPVGKAVEAKAMGKDLSEAQQKKAHDLFHEFGYNVHLSDQLPLNHSIPDAHHSRCLQKTYPSQLPSLNVILIFMNEALSSVQRAIVSIISWTPSRLLKEIILMDDFSSNAEPILAQIQEDHSVIVSPVFDDIHFDTFELTKYELAVDGFNWELWCHYDLLPKAWVDLNDVTAPLKSPSIIGILTANRFFLGKTGSVDGGLVVYGGESVELSLRVWQCGGKTEVLPCSRIAHLERHHRPYALDLISALKHNAVRVAKIWMDE</sequence>
<gene>
    <name evidence="2" type="ORF">HJG60_010188</name>
</gene>
<accession>A0A834ASJ6</accession>